<dbReference type="InterPro" id="IPR011989">
    <property type="entry name" value="ARM-like"/>
</dbReference>
<dbReference type="Pfam" id="PF12348">
    <property type="entry name" value="CLASP_N"/>
    <property type="match status" value="1"/>
</dbReference>
<protein>
    <recommendedName>
        <fullName evidence="2">CLASP N-terminal domain-containing protein</fullName>
    </recommendedName>
</protein>
<dbReference type="PANTHER" id="PTHR21567:SF28">
    <property type="entry name" value="CLIP-ASSOCIATING PROTEIN 1"/>
    <property type="match status" value="1"/>
</dbReference>
<feature type="region of interest" description="Disordered" evidence="1">
    <location>
        <begin position="283"/>
        <end position="344"/>
    </location>
</feature>
<dbReference type="GO" id="GO:0043515">
    <property type="term" value="F:kinetochore binding"/>
    <property type="evidence" value="ECO:0007669"/>
    <property type="project" value="TreeGrafter"/>
</dbReference>
<proteinExistence type="predicted"/>
<reference evidence="3" key="2">
    <citation type="submission" date="2025-09" db="UniProtKB">
        <authorList>
            <consortium name="Ensembl"/>
        </authorList>
    </citation>
    <scope>IDENTIFICATION</scope>
</reference>
<dbReference type="AlphaFoldDB" id="A0A3Q2EEI0"/>
<dbReference type="GO" id="GO:0005881">
    <property type="term" value="C:cytoplasmic microtubule"/>
    <property type="evidence" value="ECO:0007669"/>
    <property type="project" value="TreeGrafter"/>
</dbReference>
<dbReference type="Proteomes" id="UP000265020">
    <property type="component" value="Unassembled WGS sequence"/>
</dbReference>
<dbReference type="GO" id="GO:0040001">
    <property type="term" value="P:establishment of mitotic spindle localization"/>
    <property type="evidence" value="ECO:0007669"/>
    <property type="project" value="TreeGrafter"/>
</dbReference>
<dbReference type="GO" id="GO:0090307">
    <property type="term" value="P:mitotic spindle assembly"/>
    <property type="evidence" value="ECO:0007669"/>
    <property type="project" value="TreeGrafter"/>
</dbReference>
<evidence type="ECO:0000256" key="1">
    <source>
        <dbReference type="SAM" id="MobiDB-lite"/>
    </source>
</evidence>
<dbReference type="Ensembl" id="ENSCVAT00000023756.1">
    <property type="protein sequence ID" value="ENSCVAP00000030129.1"/>
    <property type="gene ID" value="ENSCVAG00000018460.1"/>
</dbReference>
<name>A0A3Q2EEI0_CYPVA</name>
<feature type="compositionally biased region" description="Basic and acidic residues" evidence="1">
    <location>
        <begin position="225"/>
        <end position="243"/>
    </location>
</feature>
<dbReference type="GO" id="GO:0005876">
    <property type="term" value="C:spindle microtubule"/>
    <property type="evidence" value="ECO:0007669"/>
    <property type="project" value="TreeGrafter"/>
</dbReference>
<dbReference type="GO" id="GO:0005815">
    <property type="term" value="C:microtubule organizing center"/>
    <property type="evidence" value="ECO:0007669"/>
    <property type="project" value="TreeGrafter"/>
</dbReference>
<feature type="compositionally biased region" description="Low complexity" evidence="1">
    <location>
        <begin position="286"/>
        <end position="302"/>
    </location>
</feature>
<keyword evidence="4" id="KW-1185">Reference proteome</keyword>
<feature type="compositionally biased region" description="Polar residues" evidence="1">
    <location>
        <begin position="328"/>
        <end position="338"/>
    </location>
</feature>
<dbReference type="GO" id="GO:0000776">
    <property type="term" value="C:kinetochore"/>
    <property type="evidence" value="ECO:0007669"/>
    <property type="project" value="TreeGrafter"/>
</dbReference>
<organism evidence="3 4">
    <name type="scientific">Cyprinodon variegatus</name>
    <name type="common">Sheepshead minnow</name>
    <dbReference type="NCBI Taxonomy" id="28743"/>
    <lineage>
        <taxon>Eukaryota</taxon>
        <taxon>Metazoa</taxon>
        <taxon>Chordata</taxon>
        <taxon>Craniata</taxon>
        <taxon>Vertebrata</taxon>
        <taxon>Euteleostomi</taxon>
        <taxon>Actinopterygii</taxon>
        <taxon>Neopterygii</taxon>
        <taxon>Teleostei</taxon>
        <taxon>Neoteleostei</taxon>
        <taxon>Acanthomorphata</taxon>
        <taxon>Ovalentaria</taxon>
        <taxon>Atherinomorphae</taxon>
        <taxon>Cyprinodontiformes</taxon>
        <taxon>Cyprinodontidae</taxon>
        <taxon>Cyprinodon</taxon>
    </lineage>
</organism>
<dbReference type="GO" id="GO:0008017">
    <property type="term" value="F:microtubule binding"/>
    <property type="evidence" value="ECO:0007669"/>
    <property type="project" value="TreeGrafter"/>
</dbReference>
<feature type="compositionally biased region" description="Basic and acidic residues" evidence="1">
    <location>
        <begin position="1"/>
        <end position="14"/>
    </location>
</feature>
<dbReference type="OMA" id="ADVWVES"/>
<reference evidence="3" key="1">
    <citation type="submission" date="2025-08" db="UniProtKB">
        <authorList>
            <consortium name="Ensembl"/>
        </authorList>
    </citation>
    <scope>IDENTIFICATION</scope>
</reference>
<dbReference type="InterPro" id="IPR024395">
    <property type="entry name" value="CLASP_N_dom"/>
</dbReference>
<feature type="compositionally biased region" description="Pro residues" evidence="1">
    <location>
        <begin position="307"/>
        <end position="322"/>
    </location>
</feature>
<dbReference type="GO" id="GO:0072686">
    <property type="term" value="C:mitotic spindle"/>
    <property type="evidence" value="ECO:0007669"/>
    <property type="project" value="TreeGrafter"/>
</dbReference>
<feature type="compositionally biased region" description="Low complexity" evidence="1">
    <location>
        <begin position="22"/>
        <end position="55"/>
    </location>
</feature>
<evidence type="ECO:0000313" key="4">
    <source>
        <dbReference type="Proteomes" id="UP000265020"/>
    </source>
</evidence>
<dbReference type="STRING" id="28743.ENSCVAP00000030129"/>
<feature type="domain" description="CLASP N-terminal" evidence="2">
    <location>
        <begin position="131"/>
        <end position="278"/>
    </location>
</feature>
<dbReference type="GO" id="GO:0045180">
    <property type="term" value="C:basal cortex"/>
    <property type="evidence" value="ECO:0007669"/>
    <property type="project" value="TreeGrafter"/>
</dbReference>
<evidence type="ECO:0000313" key="3">
    <source>
        <dbReference type="Ensembl" id="ENSCVAP00000030129.1"/>
    </source>
</evidence>
<dbReference type="Gene3D" id="1.25.10.10">
    <property type="entry name" value="Leucine-rich Repeat Variant"/>
    <property type="match status" value="1"/>
</dbReference>
<accession>A0A3Q2EEI0</accession>
<feature type="region of interest" description="Disordered" evidence="1">
    <location>
        <begin position="225"/>
        <end position="245"/>
    </location>
</feature>
<feature type="region of interest" description="Disordered" evidence="1">
    <location>
        <begin position="1"/>
        <end position="56"/>
    </location>
</feature>
<sequence>MDEQETFIKMKLDEDSVDGGRSSSSSSSKAPPGGRRPAVSSVRRPSSGSSTKSTGEACKEAAAGAVDEEDFIKAFDDVPSVQVGGRVMHVKERSGGRGHAWFNLLVLQGLTTKDCRTLFVLHVSCCPSVSIRHLSSVLQNKFDHGAESVMPTLLNLVPNSAKVMATSGMAAIRLILRHTHYPRLIPIITSNCSSKSVAVRRRCYEFLDLMLQEWHTNTLERGDVKKQEENREAVHIDREEETRGGSGTECYWGFHGHYSREAELLFQALESTYQKALQSHLRSSDSVVSLPQSDRSSSSSQESLKEVPPPSPVNISLSPPPGKLVGTRVSSTPGSLQRSRSDIDVNAASSAKSRLSSVPASSPFSSAAALPPGSYASLGKPPLFSPLYADVWVESEERRPVAVPDEGTIIVRLLKTSGQREMMNGSIFIPKVWKENRLIGICLSFNTKF</sequence>
<dbReference type="GeneTree" id="ENSGT00940000154817"/>
<dbReference type="PANTHER" id="PTHR21567">
    <property type="entry name" value="CLASP"/>
    <property type="match status" value="1"/>
</dbReference>
<evidence type="ECO:0000259" key="2">
    <source>
        <dbReference type="Pfam" id="PF12348"/>
    </source>
</evidence>